<name>A0ABY1S5T3_CALBS</name>
<accession>A0ABY1S5T3</accession>
<proteinExistence type="predicted"/>
<dbReference type="Proteomes" id="UP000196803">
    <property type="component" value="Unassembled WGS sequence"/>
</dbReference>
<dbReference type="GeneID" id="31773853"/>
<gene>
    <name evidence="1" type="ORF">SAMN05216240_0544</name>
</gene>
<keyword evidence="2" id="KW-1185">Reference proteome</keyword>
<dbReference type="EMBL" id="FXXC01000001">
    <property type="protein sequence ID" value="SMR91583.1"/>
    <property type="molecule type" value="Genomic_DNA"/>
</dbReference>
<evidence type="ECO:0000313" key="1">
    <source>
        <dbReference type="EMBL" id="SMR91583.1"/>
    </source>
</evidence>
<sequence length="77" mass="9709">MHRGYPYEYDWYPRRRTEEDTRRIEWLRSHWRIPENWNIEPVELIERFSYVPGSYIGYRILNEKGQTVYYGVLRPVR</sequence>
<evidence type="ECO:0000313" key="2">
    <source>
        <dbReference type="Proteomes" id="UP000196803"/>
    </source>
</evidence>
<reference evidence="1 2" key="1">
    <citation type="submission" date="2017-05" db="EMBL/GenBank/DDBJ databases">
        <authorList>
            <person name="Varghese N."/>
            <person name="Submissions S."/>
        </authorList>
    </citation>
    <scope>NUCLEOTIDE SEQUENCE [LARGE SCALE GENOMIC DNA]</scope>
    <source>
        <strain evidence="1 2">MACB1020</strain>
    </source>
</reference>
<organism evidence="1 2">
    <name type="scientific">Caldicellulosiruptor bescii</name>
    <name type="common">Anaerocellum thermophilum</name>
    <dbReference type="NCBI Taxonomy" id="31899"/>
    <lineage>
        <taxon>Bacteria</taxon>
        <taxon>Bacillati</taxon>
        <taxon>Bacillota</taxon>
        <taxon>Bacillota incertae sedis</taxon>
        <taxon>Caldicellulosiruptorales</taxon>
        <taxon>Caldicellulosiruptoraceae</taxon>
        <taxon>Caldicellulosiruptor</taxon>
    </lineage>
</organism>
<protein>
    <submittedName>
        <fullName evidence="1">Uncharacterized protein</fullName>
    </submittedName>
</protein>
<comment type="caution">
    <text evidence="1">The sequence shown here is derived from an EMBL/GenBank/DDBJ whole genome shotgun (WGS) entry which is preliminary data.</text>
</comment>
<dbReference type="RefSeq" id="WP_015908815.1">
    <property type="nucleotide sequence ID" value="NZ_FUZJ01000001.1"/>
</dbReference>